<protein>
    <submittedName>
        <fullName evidence="1">Uncharacterized protein</fullName>
    </submittedName>
</protein>
<evidence type="ECO:0000313" key="1">
    <source>
        <dbReference type="EMBL" id="CAF4254513.1"/>
    </source>
</evidence>
<gene>
    <name evidence="1" type="ORF">TSG867_LOCUS3294</name>
</gene>
<accession>A0A820F0B6</accession>
<name>A0A820F0B6_9BILA</name>
<dbReference type="EMBL" id="CAJOBQ010000097">
    <property type="protein sequence ID" value="CAF4254513.1"/>
    <property type="molecule type" value="Genomic_DNA"/>
</dbReference>
<organism evidence="1 2">
    <name type="scientific">Rotaria socialis</name>
    <dbReference type="NCBI Taxonomy" id="392032"/>
    <lineage>
        <taxon>Eukaryota</taxon>
        <taxon>Metazoa</taxon>
        <taxon>Spiralia</taxon>
        <taxon>Gnathifera</taxon>
        <taxon>Rotifera</taxon>
        <taxon>Eurotatoria</taxon>
        <taxon>Bdelloidea</taxon>
        <taxon>Philodinida</taxon>
        <taxon>Philodinidae</taxon>
        <taxon>Rotaria</taxon>
    </lineage>
</organism>
<proteinExistence type="predicted"/>
<reference evidence="1" key="1">
    <citation type="submission" date="2021-02" db="EMBL/GenBank/DDBJ databases">
        <authorList>
            <person name="Nowell W R."/>
        </authorList>
    </citation>
    <scope>NUCLEOTIDE SEQUENCE</scope>
</reference>
<evidence type="ECO:0000313" key="2">
    <source>
        <dbReference type="Proteomes" id="UP000663862"/>
    </source>
</evidence>
<comment type="caution">
    <text evidence="1">The sequence shown here is derived from an EMBL/GenBank/DDBJ whole genome shotgun (WGS) entry which is preliminary data.</text>
</comment>
<sequence>MFTNLQYFHFDPFLCYQRISFWSSPSAVFSSTLCELRVKVMHTEDCLYLLDGRFNQLRTFFVNIGSSATRSALKINKGKLPNLRCFSFLYLSLARRNGFIDGNDLKQNITNYLPRLNQFRFNIRSIMLLKDQIDLLSNKDIQHSFKDFFLDTQIIFCANYFLEQNEDECYIYSYPYKITRYENIEKNFPGRLFTRGFEVSLFDEHSLEHEFFIQIVQSFPFMRSLTLANREAQNDKQCRKLEK</sequence>
<dbReference type="Proteomes" id="UP000663862">
    <property type="component" value="Unassembled WGS sequence"/>
</dbReference>
<dbReference type="AlphaFoldDB" id="A0A820F0B6"/>